<dbReference type="Pfam" id="PF00403">
    <property type="entry name" value="HMA"/>
    <property type="match status" value="1"/>
</dbReference>
<feature type="compositionally biased region" description="Low complexity" evidence="3">
    <location>
        <begin position="23"/>
        <end position="34"/>
    </location>
</feature>
<feature type="transmembrane region" description="Helical" evidence="4">
    <location>
        <begin position="198"/>
        <end position="216"/>
    </location>
</feature>
<keyword evidence="4" id="KW-0812">Transmembrane</keyword>
<dbReference type="FunFam" id="3.30.70.100:FF:000001">
    <property type="entry name" value="ATPase copper transporting beta"/>
    <property type="match status" value="1"/>
</dbReference>
<evidence type="ECO:0000313" key="7">
    <source>
        <dbReference type="Proteomes" id="UP000789831"/>
    </source>
</evidence>
<dbReference type="InterPro" id="IPR006121">
    <property type="entry name" value="HMA_dom"/>
</dbReference>
<dbReference type="Proteomes" id="UP000789831">
    <property type="component" value="Unassembled WGS sequence"/>
</dbReference>
<feature type="domain" description="HMA" evidence="5">
    <location>
        <begin position="61"/>
        <end position="127"/>
    </location>
</feature>
<accession>A0A9N9FZD7</accession>
<evidence type="ECO:0000256" key="2">
    <source>
        <dbReference type="ARBA" id="ARBA00022967"/>
    </source>
</evidence>
<keyword evidence="7" id="KW-1185">Reference proteome</keyword>
<dbReference type="Gene3D" id="3.30.70.100">
    <property type="match status" value="1"/>
</dbReference>
<dbReference type="GO" id="GO:0055070">
    <property type="term" value="P:copper ion homeostasis"/>
    <property type="evidence" value="ECO:0007669"/>
    <property type="project" value="TreeGrafter"/>
</dbReference>
<dbReference type="AlphaFoldDB" id="A0A9N9FZD7"/>
<feature type="region of interest" description="Disordered" evidence="3">
    <location>
        <begin position="23"/>
        <end position="42"/>
    </location>
</feature>
<evidence type="ECO:0000313" key="6">
    <source>
        <dbReference type="EMBL" id="CAG8573826.1"/>
    </source>
</evidence>
<comment type="caution">
    <text evidence="6">The sequence shown here is derived from an EMBL/GenBank/DDBJ whole genome shotgun (WGS) entry which is preliminary data.</text>
</comment>
<feature type="transmembrane region" description="Helical" evidence="4">
    <location>
        <begin position="237"/>
        <end position="259"/>
    </location>
</feature>
<evidence type="ECO:0000256" key="4">
    <source>
        <dbReference type="SAM" id="Phobius"/>
    </source>
</evidence>
<dbReference type="PANTHER" id="PTHR43520:SF8">
    <property type="entry name" value="P-TYPE CU(+) TRANSPORTER"/>
    <property type="match status" value="1"/>
</dbReference>
<dbReference type="OrthoDB" id="432719at2759"/>
<dbReference type="PROSITE" id="PS50846">
    <property type="entry name" value="HMA_2"/>
    <property type="match status" value="1"/>
</dbReference>
<evidence type="ECO:0000259" key="5">
    <source>
        <dbReference type="PROSITE" id="PS50846"/>
    </source>
</evidence>
<feature type="transmembrane region" description="Helical" evidence="4">
    <location>
        <begin position="157"/>
        <end position="178"/>
    </location>
</feature>
<reference evidence="6" key="1">
    <citation type="submission" date="2021-06" db="EMBL/GenBank/DDBJ databases">
        <authorList>
            <person name="Kallberg Y."/>
            <person name="Tangrot J."/>
            <person name="Rosling A."/>
        </authorList>
    </citation>
    <scope>NUCLEOTIDE SEQUENCE</scope>
    <source>
        <strain evidence="6">MT106</strain>
    </source>
</reference>
<name>A0A9N9FZD7_9GLOM</name>
<organism evidence="6 7">
    <name type="scientific">Ambispora gerdemannii</name>
    <dbReference type="NCBI Taxonomy" id="144530"/>
    <lineage>
        <taxon>Eukaryota</taxon>
        <taxon>Fungi</taxon>
        <taxon>Fungi incertae sedis</taxon>
        <taxon>Mucoromycota</taxon>
        <taxon>Glomeromycotina</taxon>
        <taxon>Glomeromycetes</taxon>
        <taxon>Archaeosporales</taxon>
        <taxon>Ambisporaceae</taxon>
        <taxon>Ambispora</taxon>
    </lineage>
</organism>
<dbReference type="GO" id="GO:0005507">
    <property type="term" value="F:copper ion binding"/>
    <property type="evidence" value="ECO:0007669"/>
    <property type="project" value="TreeGrafter"/>
</dbReference>
<dbReference type="GO" id="GO:0043682">
    <property type="term" value="F:P-type divalent copper transporter activity"/>
    <property type="evidence" value="ECO:0007669"/>
    <property type="project" value="TreeGrafter"/>
</dbReference>
<dbReference type="CDD" id="cd00371">
    <property type="entry name" value="HMA"/>
    <property type="match status" value="1"/>
</dbReference>
<dbReference type="InterPro" id="IPR036163">
    <property type="entry name" value="HMA_dom_sf"/>
</dbReference>
<proteinExistence type="predicted"/>
<dbReference type="GO" id="GO:0016020">
    <property type="term" value="C:membrane"/>
    <property type="evidence" value="ECO:0007669"/>
    <property type="project" value="TreeGrafter"/>
</dbReference>
<dbReference type="EMBL" id="CAJVPL010001496">
    <property type="protein sequence ID" value="CAG8573826.1"/>
    <property type="molecule type" value="Genomic_DNA"/>
</dbReference>
<evidence type="ECO:0000256" key="3">
    <source>
        <dbReference type="SAM" id="MobiDB-lite"/>
    </source>
</evidence>
<keyword evidence="1" id="KW-0479">Metal-binding</keyword>
<gene>
    <name evidence="6" type="ORF">AGERDE_LOCUS7775</name>
</gene>
<sequence length="336" mass="37610">MDNYTQKDIVKANIEIENVNIGNDNNKSINSSSSTPITQQQEVPNINITTMPPSMSTNSTRTARLEIIGMTCASFVCSVQTAIEGLDGVENAQVNALTSEAMIKYNQYKIGTRELVEAITEVGFDAKIIPSTTKYNNLGNAIRERAEREQRRLKDRFIMSLWFAIPTFIISMIFMTALPTSNDVRMAFMKQIIPGLEVGASILFLLATPVQFYLGGPLYVKAWKSLYYARVADMDTLVTIGTTIAYIGSIVNVVVPVAYKDQPRQQFFETSVLLITFILLGRWVEAKAKGKIFEVISNLMELQPDKAILVKFNQNGKADEHEIDSDLIQSKLFDTY</sequence>
<dbReference type="PANTHER" id="PTHR43520">
    <property type="entry name" value="ATP7, ISOFORM B"/>
    <property type="match status" value="1"/>
</dbReference>
<protein>
    <submittedName>
        <fullName evidence="6">576_t:CDS:1</fullName>
    </submittedName>
</protein>
<keyword evidence="2" id="KW-1278">Translocase</keyword>
<keyword evidence="4" id="KW-1133">Transmembrane helix</keyword>
<keyword evidence="4" id="KW-0472">Membrane</keyword>
<evidence type="ECO:0000256" key="1">
    <source>
        <dbReference type="ARBA" id="ARBA00022723"/>
    </source>
</evidence>
<dbReference type="SUPFAM" id="SSF55008">
    <property type="entry name" value="HMA, heavy metal-associated domain"/>
    <property type="match status" value="1"/>
</dbReference>